<sequence>MLVLFIFQANVFESSSLTCSSPCILCRCYMWPFSLPNPFPFCYLTYCFARLTDISLRWHRTLALKSRQGLNFSLDGPAANRNTVLQNTLRRPELPKSALVIPLAIPYRSPCRQTGKERTGRIVGYDNFTKDLRGWTSDISSIDPPPQSPDNVRRFEIIDLESKMSLRVSAKRGASG</sequence>
<evidence type="ECO:0000313" key="2">
    <source>
        <dbReference type="EMBL" id="KAK0449927.1"/>
    </source>
</evidence>
<keyword evidence="3" id="KW-1185">Reference proteome</keyword>
<evidence type="ECO:0000256" key="1">
    <source>
        <dbReference type="SAM" id="SignalP"/>
    </source>
</evidence>
<name>A0AA39MX64_9AGAR</name>
<proteinExistence type="predicted"/>
<feature type="signal peptide" evidence="1">
    <location>
        <begin position="1"/>
        <end position="16"/>
    </location>
</feature>
<comment type="caution">
    <text evidence="2">The sequence shown here is derived from an EMBL/GenBank/DDBJ whole genome shotgun (WGS) entry which is preliminary data.</text>
</comment>
<evidence type="ECO:0000313" key="3">
    <source>
        <dbReference type="Proteomes" id="UP001175226"/>
    </source>
</evidence>
<dbReference type="Proteomes" id="UP001175226">
    <property type="component" value="Unassembled WGS sequence"/>
</dbReference>
<reference evidence="2" key="1">
    <citation type="submission" date="2023-06" db="EMBL/GenBank/DDBJ databases">
        <authorList>
            <consortium name="Lawrence Berkeley National Laboratory"/>
            <person name="Ahrendt S."/>
            <person name="Sahu N."/>
            <person name="Indic B."/>
            <person name="Wong-Bajracharya J."/>
            <person name="Merenyi Z."/>
            <person name="Ke H.-M."/>
            <person name="Monk M."/>
            <person name="Kocsube S."/>
            <person name="Drula E."/>
            <person name="Lipzen A."/>
            <person name="Balint B."/>
            <person name="Henrissat B."/>
            <person name="Andreopoulos B."/>
            <person name="Martin F.M."/>
            <person name="Harder C.B."/>
            <person name="Rigling D."/>
            <person name="Ford K.L."/>
            <person name="Foster G.D."/>
            <person name="Pangilinan J."/>
            <person name="Papanicolaou A."/>
            <person name="Barry K."/>
            <person name="LaButti K."/>
            <person name="Viragh M."/>
            <person name="Koriabine M."/>
            <person name="Yan M."/>
            <person name="Riley R."/>
            <person name="Champramary S."/>
            <person name="Plett K.L."/>
            <person name="Tsai I.J."/>
            <person name="Slot J."/>
            <person name="Sipos G."/>
            <person name="Plett J."/>
            <person name="Nagy L.G."/>
            <person name="Grigoriev I.V."/>
        </authorList>
    </citation>
    <scope>NUCLEOTIDE SEQUENCE</scope>
    <source>
        <strain evidence="2">FPL87.14</strain>
    </source>
</reference>
<organism evidence="2 3">
    <name type="scientific">Armillaria borealis</name>
    <dbReference type="NCBI Taxonomy" id="47425"/>
    <lineage>
        <taxon>Eukaryota</taxon>
        <taxon>Fungi</taxon>
        <taxon>Dikarya</taxon>
        <taxon>Basidiomycota</taxon>
        <taxon>Agaricomycotina</taxon>
        <taxon>Agaricomycetes</taxon>
        <taxon>Agaricomycetidae</taxon>
        <taxon>Agaricales</taxon>
        <taxon>Marasmiineae</taxon>
        <taxon>Physalacriaceae</taxon>
        <taxon>Armillaria</taxon>
    </lineage>
</organism>
<dbReference type="AlphaFoldDB" id="A0AA39MX64"/>
<accession>A0AA39MX64</accession>
<protein>
    <submittedName>
        <fullName evidence="2">Uncharacterized protein</fullName>
    </submittedName>
</protein>
<feature type="chain" id="PRO_5041394349" evidence="1">
    <location>
        <begin position="17"/>
        <end position="176"/>
    </location>
</feature>
<keyword evidence="1" id="KW-0732">Signal</keyword>
<dbReference type="EMBL" id="JAUEPT010000007">
    <property type="protein sequence ID" value="KAK0449927.1"/>
    <property type="molecule type" value="Genomic_DNA"/>
</dbReference>
<gene>
    <name evidence="2" type="ORF">EV421DRAFT_1291959</name>
</gene>